<gene>
    <name evidence="3" type="ORF">MD535_01695</name>
</gene>
<comment type="caution">
    <text evidence="3">The sequence shown here is derived from an EMBL/GenBank/DDBJ whole genome shotgun (WGS) entry which is preliminary data.</text>
</comment>
<dbReference type="PIRSF" id="PIRSF028788">
    <property type="entry name" value="TfoX_Sxy"/>
    <property type="match status" value="1"/>
</dbReference>
<dbReference type="Pfam" id="PF04994">
    <property type="entry name" value="TfoX_C"/>
    <property type="match status" value="1"/>
</dbReference>
<reference evidence="3" key="1">
    <citation type="submission" date="2022-02" db="EMBL/GenBank/DDBJ databases">
        <title>Vibrio sp. nov, a new bacterium isolated from seawater.</title>
        <authorList>
            <person name="Yuan Y."/>
        </authorList>
    </citation>
    <scope>NUCLEOTIDE SEQUENCE</scope>
    <source>
        <strain evidence="3">ZSDZ65</strain>
    </source>
</reference>
<dbReference type="Proteomes" id="UP001155587">
    <property type="component" value="Unassembled WGS sequence"/>
</dbReference>
<evidence type="ECO:0000259" key="2">
    <source>
        <dbReference type="Pfam" id="PF04994"/>
    </source>
</evidence>
<accession>A0A9X3CK99</accession>
<dbReference type="InterPro" id="IPR007076">
    <property type="entry name" value="TfoX_N"/>
</dbReference>
<evidence type="ECO:0000259" key="1">
    <source>
        <dbReference type="Pfam" id="PF04993"/>
    </source>
</evidence>
<dbReference type="SUPFAM" id="SSF159894">
    <property type="entry name" value="YgaC/TfoX-N like"/>
    <property type="match status" value="1"/>
</dbReference>
<proteinExistence type="predicted"/>
<feature type="domain" description="TfoX N-terminal" evidence="1">
    <location>
        <begin position="14"/>
        <end position="101"/>
    </location>
</feature>
<dbReference type="InterPro" id="IPR047525">
    <property type="entry name" value="TfoX-like"/>
</dbReference>
<dbReference type="AlphaFoldDB" id="A0A9X3CK99"/>
<dbReference type="InterPro" id="IPR026256">
    <property type="entry name" value="TfoX-like_gammaprotbact"/>
</dbReference>
<dbReference type="EMBL" id="JAKRRY010000001">
    <property type="protein sequence ID" value="MCW8344739.1"/>
    <property type="molecule type" value="Genomic_DNA"/>
</dbReference>
<organism evidence="3 4">
    <name type="scientific">Vibrio qingdaonensis</name>
    <dbReference type="NCBI Taxonomy" id="2829491"/>
    <lineage>
        <taxon>Bacteria</taxon>
        <taxon>Pseudomonadati</taxon>
        <taxon>Pseudomonadota</taxon>
        <taxon>Gammaproteobacteria</taxon>
        <taxon>Vibrionales</taxon>
        <taxon>Vibrionaceae</taxon>
        <taxon>Vibrio</taxon>
    </lineage>
</organism>
<dbReference type="InterPro" id="IPR007077">
    <property type="entry name" value="TfoX_C"/>
</dbReference>
<sequence length="199" mass="22774">MEMIEQNFYDYTIKFGESQKRSMFGGTGLFKEGAMYALVSNERVFIRGGLELDDILNGLGCDKFKHVKKQSTATVNYYDITDIFESSSSRLHDLVKKSIENSVSQRCTKKAIENRRLRDLPNMQLTLERMVKKSGIEDVKTFLELGAPNVFNRVKRTYGSDVDVKLLWKFAGAVDGVHWKLIQDPMKQQLLDNCSQLDA</sequence>
<evidence type="ECO:0000313" key="3">
    <source>
        <dbReference type="EMBL" id="MCW8344739.1"/>
    </source>
</evidence>
<dbReference type="PANTHER" id="PTHR36121">
    <property type="entry name" value="PROTEIN SXY"/>
    <property type="match status" value="1"/>
</dbReference>
<dbReference type="Gene3D" id="3.30.1460.30">
    <property type="entry name" value="YgaC/TfoX-N like chaperone"/>
    <property type="match status" value="1"/>
</dbReference>
<evidence type="ECO:0000313" key="4">
    <source>
        <dbReference type="Proteomes" id="UP001155587"/>
    </source>
</evidence>
<name>A0A9X3CK99_9VIBR</name>
<feature type="domain" description="TfoX C-terminal" evidence="2">
    <location>
        <begin position="114"/>
        <end position="193"/>
    </location>
</feature>
<dbReference type="PANTHER" id="PTHR36121:SF1">
    <property type="entry name" value="PROTEIN SXY"/>
    <property type="match status" value="1"/>
</dbReference>
<dbReference type="Pfam" id="PF04993">
    <property type="entry name" value="TfoX_N"/>
    <property type="match status" value="1"/>
</dbReference>
<dbReference type="Gene3D" id="1.10.150.20">
    <property type="entry name" value="5' to 3' exonuclease, C-terminal subdomain"/>
    <property type="match status" value="1"/>
</dbReference>
<protein>
    <submittedName>
        <fullName evidence="3">TfoX/Sxy family DNA transformation protein</fullName>
    </submittedName>
</protein>
<keyword evidence="4" id="KW-1185">Reference proteome</keyword>
<dbReference type="RefSeq" id="WP_265673179.1">
    <property type="nucleotide sequence ID" value="NZ_JAKRRY010000001.1"/>
</dbReference>
<dbReference type="GO" id="GO:0030420">
    <property type="term" value="P:establishment of competence for transformation"/>
    <property type="evidence" value="ECO:0007669"/>
    <property type="project" value="InterPro"/>
</dbReference>